<dbReference type="EMBL" id="CP006577">
    <property type="protein sequence ID" value="AIG99290.1"/>
    <property type="molecule type" value="Genomic_DNA"/>
</dbReference>
<dbReference type="GeneID" id="24796044"/>
<gene>
    <name evidence="2" type="ORF">AFULGI_00025780</name>
</gene>
<evidence type="ECO:0000256" key="1">
    <source>
        <dbReference type="SAM" id="Phobius"/>
    </source>
</evidence>
<dbReference type="AlphaFoldDB" id="A0A075WFY7"/>
<dbReference type="InterPro" id="IPR002849">
    <property type="entry name" value="DUF131"/>
</dbReference>
<evidence type="ECO:0000313" key="3">
    <source>
        <dbReference type="Proteomes" id="UP000028501"/>
    </source>
</evidence>
<keyword evidence="1" id="KW-1133">Transmembrane helix</keyword>
<name>A0A075WFY7_ARCFL</name>
<reference evidence="2 3" key="1">
    <citation type="submission" date="2013-07" db="EMBL/GenBank/DDBJ databases">
        <title>Genome of Archaeoglobus fulgidus.</title>
        <authorList>
            <person name="Fiebig A."/>
            <person name="Birkeland N.-K."/>
        </authorList>
    </citation>
    <scope>NUCLEOTIDE SEQUENCE [LARGE SCALE GENOMIC DNA]</scope>
    <source>
        <strain evidence="2 3">DSM 8774</strain>
    </source>
</reference>
<accession>A0A075WFY7</accession>
<keyword evidence="1" id="KW-0812">Transmembrane</keyword>
<dbReference type="NCBIfam" id="TIGR00304">
    <property type="entry name" value="TIGR00304 family membrane protein"/>
    <property type="match status" value="1"/>
</dbReference>
<evidence type="ECO:0008006" key="4">
    <source>
        <dbReference type="Google" id="ProtNLM"/>
    </source>
</evidence>
<sequence length="100" mass="11484">MLALLSLIIILLGIYLIISGLREPFWIEEWEDEEEDEREYERRRISERRKSDEPKREVKGGGVVLIGPIPIVFGDSKYAFLSLLLAIILMLLSIAVILIS</sequence>
<protein>
    <recommendedName>
        <fullName evidence="4">TIGR00304 family protein</fullName>
    </recommendedName>
</protein>
<dbReference type="HOGENOM" id="CLU_149108_0_1_2"/>
<evidence type="ECO:0000313" key="2">
    <source>
        <dbReference type="EMBL" id="AIG99290.1"/>
    </source>
</evidence>
<dbReference type="Proteomes" id="UP000028501">
    <property type="component" value="Chromosome"/>
</dbReference>
<organism evidence="2 3">
    <name type="scientific">Archaeoglobus fulgidus DSM 8774</name>
    <dbReference type="NCBI Taxonomy" id="1344584"/>
    <lineage>
        <taxon>Archaea</taxon>
        <taxon>Methanobacteriati</taxon>
        <taxon>Methanobacteriota</taxon>
        <taxon>Archaeoglobi</taxon>
        <taxon>Archaeoglobales</taxon>
        <taxon>Archaeoglobaceae</taxon>
        <taxon>Archaeoglobus</taxon>
    </lineage>
</organism>
<dbReference type="RefSeq" id="WP_010879769.1">
    <property type="nucleotide sequence ID" value="NZ_CP006577.1"/>
</dbReference>
<keyword evidence="1" id="KW-0472">Membrane</keyword>
<feature type="transmembrane region" description="Helical" evidence="1">
    <location>
        <begin position="78"/>
        <end position="99"/>
    </location>
</feature>
<dbReference type="KEGG" id="afg:AFULGI_00025780"/>
<dbReference type="Pfam" id="PF01998">
    <property type="entry name" value="DUF131"/>
    <property type="match status" value="1"/>
</dbReference>
<proteinExistence type="predicted"/>